<evidence type="ECO:0000259" key="2">
    <source>
        <dbReference type="Pfam" id="PF18694"/>
    </source>
</evidence>
<protein>
    <submittedName>
        <fullName evidence="4">TDP43_N domain-containing protein</fullName>
    </submittedName>
</protein>
<dbReference type="WBParaSite" id="EN70_10013">
    <property type="protein sequence ID" value="EN70_10013"/>
    <property type="gene ID" value="EN70_10013"/>
</dbReference>
<evidence type="ECO:0000313" key="3">
    <source>
        <dbReference type="Proteomes" id="UP000095285"/>
    </source>
</evidence>
<dbReference type="STRING" id="7209.A0A1I7V585"/>
<proteinExistence type="predicted"/>
<reference evidence="3" key="1">
    <citation type="submission" date="2012-04" db="EMBL/GenBank/DDBJ databases">
        <title>The Genome Sequence of Loa loa.</title>
        <authorList>
            <consortium name="The Broad Institute Genome Sequencing Platform"/>
            <consortium name="Broad Institute Genome Sequencing Center for Infectious Disease"/>
            <person name="Nutman T.B."/>
            <person name="Fink D.L."/>
            <person name="Russ C."/>
            <person name="Young S."/>
            <person name="Zeng Q."/>
            <person name="Gargeya S."/>
            <person name="Alvarado L."/>
            <person name="Berlin A."/>
            <person name="Chapman S.B."/>
            <person name="Chen Z."/>
            <person name="Freedman E."/>
            <person name="Gellesch M."/>
            <person name="Goldberg J."/>
            <person name="Griggs A."/>
            <person name="Gujja S."/>
            <person name="Heilman E.R."/>
            <person name="Heiman D."/>
            <person name="Howarth C."/>
            <person name="Mehta T."/>
            <person name="Neiman D."/>
            <person name="Pearson M."/>
            <person name="Roberts A."/>
            <person name="Saif S."/>
            <person name="Shea T."/>
            <person name="Shenoy N."/>
            <person name="Sisk P."/>
            <person name="Stolte C."/>
            <person name="Sykes S."/>
            <person name="White J."/>
            <person name="Yandava C."/>
            <person name="Haas B."/>
            <person name="Henn M.R."/>
            <person name="Nusbaum C."/>
            <person name="Birren B."/>
        </authorList>
    </citation>
    <scope>NUCLEOTIDE SEQUENCE [LARGE SCALE GENOMIC DNA]</scope>
</reference>
<evidence type="ECO:0000313" key="4">
    <source>
        <dbReference type="WBParaSite" id="EN70_10013"/>
    </source>
</evidence>
<dbReference type="InterPro" id="IPR041105">
    <property type="entry name" value="TDP-43_N"/>
</dbReference>
<feature type="region of interest" description="Disordered" evidence="1">
    <location>
        <begin position="162"/>
        <end position="210"/>
    </location>
</feature>
<feature type="compositionally biased region" description="Polar residues" evidence="1">
    <location>
        <begin position="10"/>
        <end position="21"/>
    </location>
</feature>
<feature type="compositionally biased region" description="Low complexity" evidence="1">
    <location>
        <begin position="193"/>
        <end position="210"/>
    </location>
</feature>
<dbReference type="Proteomes" id="UP000095285">
    <property type="component" value="Unassembled WGS sequence"/>
</dbReference>
<reference evidence="4" key="2">
    <citation type="submission" date="2016-11" db="UniProtKB">
        <authorList>
            <consortium name="WormBaseParasite"/>
        </authorList>
    </citation>
    <scope>IDENTIFICATION</scope>
</reference>
<dbReference type="AlphaFoldDB" id="A0A1I7V585"/>
<feature type="domain" description="TAR DNA-binding protein 43 N-terminal" evidence="2">
    <location>
        <begin position="77"/>
        <end position="152"/>
    </location>
</feature>
<feature type="compositionally biased region" description="Polar residues" evidence="1">
    <location>
        <begin position="173"/>
        <end position="187"/>
    </location>
</feature>
<organism evidence="3 4">
    <name type="scientific">Loa loa</name>
    <name type="common">Eye worm</name>
    <name type="synonym">Filaria loa</name>
    <dbReference type="NCBI Taxonomy" id="7209"/>
    <lineage>
        <taxon>Eukaryota</taxon>
        <taxon>Metazoa</taxon>
        <taxon>Ecdysozoa</taxon>
        <taxon>Nematoda</taxon>
        <taxon>Chromadorea</taxon>
        <taxon>Rhabditida</taxon>
        <taxon>Spirurina</taxon>
        <taxon>Spiruromorpha</taxon>
        <taxon>Filarioidea</taxon>
        <taxon>Onchocercidae</taxon>
        <taxon>Loa</taxon>
    </lineage>
</organism>
<name>A0A1I7V585_LOALO</name>
<dbReference type="CDD" id="cd19609">
    <property type="entry name" value="NTD_TDP-43"/>
    <property type="match status" value="1"/>
</dbReference>
<dbReference type="Pfam" id="PF18694">
    <property type="entry name" value="TDP-43_N"/>
    <property type="match status" value="1"/>
</dbReference>
<feature type="region of interest" description="Disordered" evidence="1">
    <location>
        <begin position="1"/>
        <end position="21"/>
    </location>
</feature>
<accession>A0A1I7V585</accession>
<keyword evidence="3" id="KW-1185">Reference proteome</keyword>
<evidence type="ECO:0000256" key="1">
    <source>
        <dbReference type="SAM" id="MobiDB-lite"/>
    </source>
</evidence>
<sequence length="210" mass="22963">MPQINDCHSDTQSPRATNAQSMTAHARPLILSVVLSRTQYVTTFVQDSSLFRSSRMDGEQICSSDESLKSVCAPEEWVVVSNAIGSRGIEIPLCPSHGVLHVRTLRNVFKDAAGLKYRNPETGLDRVLLMDHDETCFIAPAGGWKNKTFTVVRHAKFVRPPGNAKKQVKRSLVNKSKTMADMDSNSDGKMRPALASSKASRASTASENAC</sequence>
<dbReference type="eggNOG" id="KOG0118">
    <property type="taxonomic scope" value="Eukaryota"/>
</dbReference>